<reference evidence="3" key="1">
    <citation type="journal article" date="2020" name="Nature">
        <title>Giant virus diversity and host interactions through global metagenomics.</title>
        <authorList>
            <person name="Schulz F."/>
            <person name="Roux S."/>
            <person name="Paez-Espino D."/>
            <person name="Jungbluth S."/>
            <person name="Walsh D.A."/>
            <person name="Denef V.J."/>
            <person name="McMahon K.D."/>
            <person name="Konstantinidis K.T."/>
            <person name="Eloe-Fadrosh E.A."/>
            <person name="Kyrpides N.C."/>
            <person name="Woyke T."/>
        </authorList>
    </citation>
    <scope>NUCLEOTIDE SEQUENCE</scope>
    <source>
        <strain evidence="3">GVMAG-M-3300023174-49</strain>
    </source>
</reference>
<dbReference type="PANTHER" id="PTHR11927:SF9">
    <property type="entry name" value="L-FUCOSYLTRANSFERASE"/>
    <property type="match status" value="1"/>
</dbReference>
<dbReference type="AlphaFoldDB" id="A0A6C0DUN7"/>
<evidence type="ECO:0008006" key="4">
    <source>
        <dbReference type="Google" id="ProtNLM"/>
    </source>
</evidence>
<keyword evidence="2" id="KW-0808">Transferase</keyword>
<dbReference type="GO" id="GO:0016020">
    <property type="term" value="C:membrane"/>
    <property type="evidence" value="ECO:0007669"/>
    <property type="project" value="InterPro"/>
</dbReference>
<protein>
    <recommendedName>
        <fullName evidence="4">Glycosyltransferase</fullName>
    </recommendedName>
</protein>
<name>A0A6C0DUN7_9ZZZZ</name>
<dbReference type="Pfam" id="PF01531">
    <property type="entry name" value="Glyco_transf_11"/>
    <property type="match status" value="1"/>
</dbReference>
<organism evidence="3">
    <name type="scientific">viral metagenome</name>
    <dbReference type="NCBI Taxonomy" id="1070528"/>
    <lineage>
        <taxon>unclassified sequences</taxon>
        <taxon>metagenomes</taxon>
        <taxon>organismal metagenomes</taxon>
    </lineage>
</organism>
<dbReference type="GO" id="GO:0008107">
    <property type="term" value="F:galactoside 2-alpha-L-fucosyltransferase activity"/>
    <property type="evidence" value="ECO:0007669"/>
    <property type="project" value="InterPro"/>
</dbReference>
<evidence type="ECO:0000256" key="1">
    <source>
        <dbReference type="ARBA" id="ARBA00022676"/>
    </source>
</evidence>
<proteinExistence type="predicted"/>
<dbReference type="GO" id="GO:0005975">
    <property type="term" value="P:carbohydrate metabolic process"/>
    <property type="evidence" value="ECO:0007669"/>
    <property type="project" value="InterPro"/>
</dbReference>
<sequence length="282" mass="34087">MGGLGNQLFQIFTAIAYGMRYRRKVVFSYSDYLTVGTIRTTYWNTFLKSIRFMTTDNNVITNKDLETFQLYRESNYHYDELTDKQYPNIMLYGYFQSYKYFENERYSIISMLRLRQWQQLARGEFPLLFSENMHYISMHFRLGDYVNLQDHHPLMPYTYYENALRFILSKRKDNKPIRILYFCQVGDNEVVSKIIKQLIQDFSFSNETFIKMDDAIPDWKQMLLMSCCHDNIIANSTFSWWGGYFNETSDKIVCYPEKWFGPKLTNNDTRDLFPDDWHKIHF</sequence>
<evidence type="ECO:0000313" key="3">
    <source>
        <dbReference type="EMBL" id="QHT18945.1"/>
    </source>
</evidence>
<keyword evidence="1" id="KW-0328">Glycosyltransferase</keyword>
<dbReference type="InterPro" id="IPR002516">
    <property type="entry name" value="Glyco_trans_11"/>
</dbReference>
<evidence type="ECO:0000256" key="2">
    <source>
        <dbReference type="ARBA" id="ARBA00022679"/>
    </source>
</evidence>
<dbReference type="CDD" id="cd11301">
    <property type="entry name" value="Fut1_Fut2_like"/>
    <property type="match status" value="1"/>
</dbReference>
<dbReference type="EMBL" id="MN739660">
    <property type="protein sequence ID" value="QHT18945.1"/>
    <property type="molecule type" value="Genomic_DNA"/>
</dbReference>
<accession>A0A6C0DUN7</accession>
<dbReference type="PANTHER" id="PTHR11927">
    <property type="entry name" value="GALACTOSIDE 2-L-FUCOSYLTRANSFERASE"/>
    <property type="match status" value="1"/>
</dbReference>